<name>A0ABX0WN16_9BURK</name>
<dbReference type="PROSITE" id="PS50263">
    <property type="entry name" value="CN_HYDROLASE"/>
    <property type="match status" value="1"/>
</dbReference>
<dbReference type="Proteomes" id="UP000783934">
    <property type="component" value="Unassembled WGS sequence"/>
</dbReference>
<evidence type="ECO:0000313" key="4">
    <source>
        <dbReference type="Proteomes" id="UP000783934"/>
    </source>
</evidence>
<dbReference type="PANTHER" id="PTHR43674:SF12">
    <property type="entry name" value="NITRILASE C965.09-RELATED"/>
    <property type="match status" value="1"/>
</dbReference>
<evidence type="ECO:0000313" key="3">
    <source>
        <dbReference type="EMBL" id="NJB64174.1"/>
    </source>
</evidence>
<evidence type="ECO:0000259" key="2">
    <source>
        <dbReference type="PROSITE" id="PS50263"/>
    </source>
</evidence>
<dbReference type="InterPro" id="IPR003010">
    <property type="entry name" value="C-N_Hydrolase"/>
</dbReference>
<dbReference type="RefSeq" id="WP_167660409.1">
    <property type="nucleotide sequence ID" value="NZ_BMCQ01000009.1"/>
</dbReference>
<dbReference type="EMBL" id="JAATIZ010000001">
    <property type="protein sequence ID" value="NJB64174.1"/>
    <property type="molecule type" value="Genomic_DNA"/>
</dbReference>
<dbReference type="InterPro" id="IPR036526">
    <property type="entry name" value="C-N_Hydrolase_sf"/>
</dbReference>
<protein>
    <submittedName>
        <fullName evidence="3">Amidohydrolase</fullName>
    </submittedName>
</protein>
<organism evidence="3 4">
    <name type="scientific">Paenalcaligenes hominis</name>
    <dbReference type="NCBI Taxonomy" id="643674"/>
    <lineage>
        <taxon>Bacteria</taxon>
        <taxon>Pseudomonadati</taxon>
        <taxon>Pseudomonadota</taxon>
        <taxon>Betaproteobacteria</taxon>
        <taxon>Burkholderiales</taxon>
        <taxon>Alcaligenaceae</taxon>
        <taxon>Paenalcaligenes</taxon>
    </lineage>
</organism>
<dbReference type="SUPFAM" id="SSF56317">
    <property type="entry name" value="Carbon-nitrogen hydrolase"/>
    <property type="match status" value="1"/>
</dbReference>
<feature type="domain" description="CN hydrolase" evidence="2">
    <location>
        <begin position="5"/>
        <end position="280"/>
    </location>
</feature>
<dbReference type="Gene3D" id="3.60.110.10">
    <property type="entry name" value="Carbon-nitrogen hydrolase"/>
    <property type="match status" value="1"/>
</dbReference>
<dbReference type="Pfam" id="PF00795">
    <property type="entry name" value="CN_hydrolase"/>
    <property type="match status" value="1"/>
</dbReference>
<comment type="caution">
    <text evidence="3">The sequence shown here is derived from an EMBL/GenBank/DDBJ whole genome shotgun (WGS) entry which is preliminary data.</text>
</comment>
<keyword evidence="4" id="KW-1185">Reference proteome</keyword>
<gene>
    <name evidence="3" type="ORF">GGR41_000395</name>
</gene>
<reference evidence="3 4" key="1">
    <citation type="submission" date="2020-03" db="EMBL/GenBank/DDBJ databases">
        <title>Genomic Encyclopedia of Type Strains, Phase IV (KMG-IV): sequencing the most valuable type-strain genomes for metagenomic binning, comparative biology and taxonomic classification.</title>
        <authorList>
            <person name="Goeker M."/>
        </authorList>
    </citation>
    <scope>NUCLEOTIDE SEQUENCE [LARGE SCALE GENOMIC DNA]</scope>
    <source>
        <strain evidence="3 4">DSM 26613</strain>
    </source>
</reference>
<dbReference type="PANTHER" id="PTHR43674">
    <property type="entry name" value="NITRILASE C965.09-RELATED"/>
    <property type="match status" value="1"/>
</dbReference>
<dbReference type="InterPro" id="IPR050345">
    <property type="entry name" value="Aliph_Amidase/BUP"/>
</dbReference>
<accession>A0ABX0WN16</accession>
<evidence type="ECO:0000256" key="1">
    <source>
        <dbReference type="ARBA" id="ARBA00022801"/>
    </source>
</evidence>
<proteinExistence type="predicted"/>
<sequence length="320" mass="36530">MTPVITIAGAQMGATQKNDTRESVAQRMQHLIEQAAKRGAQLIVFPELCLTPFFPRWYYETLEEADQWFEDQWPPRGLENALQKAKDLNIMVQISYAEKTLDNHRYNTASLISSAGEHLMKYRKIHLPGHADYIPERPLQHLEKRYFEVGNLGFPVERFYLENVGEFNLGMLLCNDRRWPEAWRVLGLQEVDIVLIGYNTPVANLDVTHHQPPHLKVMQSNLSVQAGCYQNNCFGVSVAKAGVEDGHAMFGSSIIVNPFGEIIARSSTWHDELIIADCDLSLCQVNRASTFNFEAHRRPEHYQRIVEQTGSIRPKKVVQA</sequence>
<keyword evidence="1" id="KW-0378">Hydrolase</keyword>